<dbReference type="EMBL" id="LR877148">
    <property type="protein sequence ID" value="CAD2214874.1"/>
    <property type="molecule type" value="Genomic_DNA"/>
</dbReference>
<keyword evidence="2" id="KW-1185">Reference proteome</keyword>
<dbReference type="Proteomes" id="UP000515908">
    <property type="component" value="Chromosome 04"/>
</dbReference>
<gene>
    <name evidence="1" type="ORF">ADEAN_000232700</name>
</gene>
<dbReference type="VEuPathDB" id="TriTrypDB:ADEAN_000232700"/>
<organism evidence="1 2">
    <name type="scientific">Angomonas deanei</name>
    <dbReference type="NCBI Taxonomy" id="59799"/>
    <lineage>
        <taxon>Eukaryota</taxon>
        <taxon>Discoba</taxon>
        <taxon>Euglenozoa</taxon>
        <taxon>Kinetoplastea</taxon>
        <taxon>Metakinetoplastina</taxon>
        <taxon>Trypanosomatida</taxon>
        <taxon>Trypanosomatidae</taxon>
        <taxon>Strigomonadinae</taxon>
        <taxon>Angomonas</taxon>
    </lineage>
</organism>
<reference evidence="1 2" key="1">
    <citation type="submission" date="2020-08" db="EMBL/GenBank/DDBJ databases">
        <authorList>
            <person name="Newling K."/>
            <person name="Davey J."/>
            <person name="Forrester S."/>
        </authorList>
    </citation>
    <scope>NUCLEOTIDE SEQUENCE [LARGE SCALE GENOMIC DNA]</scope>
    <source>
        <strain evidence="2">Crithidia deanei Carvalho (ATCC PRA-265)</strain>
    </source>
</reference>
<dbReference type="AlphaFoldDB" id="A0A7G2C6Z9"/>
<protein>
    <submittedName>
        <fullName evidence="1">Uncharacterized protein</fullName>
    </submittedName>
</protein>
<evidence type="ECO:0000313" key="2">
    <source>
        <dbReference type="Proteomes" id="UP000515908"/>
    </source>
</evidence>
<accession>A0A7G2C6Z9</accession>
<proteinExistence type="predicted"/>
<name>A0A7G2C6Z9_9TRYP</name>
<sequence>MVKVPNYLLEEIEASKQESVPRKPFFHNSDALCSFLNEIREKLETDYTSYSRLVHYFSEYENYIWREIHTYVTEEPFVSSSVVTKTITHTWSTLLKRTLVLSDWSNGIEFLNYAKRTFLAVAPLPTSVPLKAAVYDASLSFISQLSKNLLSVIHERSISLSSYTPPRRTFLALEELRSAVEVVLCCVGDSESSTKSAKRLSKEVEFSANFLRETFVEKVICEVILSEYMCVNWRNTSMVFTVRQIHPSVWMFFTLVHCIVTEIAQNVNDGDPEDRYSRRIAGDIISEMIRQFTAGLVNIVGGHCNANNFSEMPPERRTQFIRDVLCFTLLARSLRHISLDHNNEACLSYFLRFTHRYLFDDVFAATVGEATDNAKSGWDTIWNVKPLAYAQLLDAKCCKVPFGINSPLANTLVYFGTLPHVSTFKQIVTQLEEA</sequence>
<evidence type="ECO:0000313" key="1">
    <source>
        <dbReference type="EMBL" id="CAD2214874.1"/>
    </source>
</evidence>